<dbReference type="PANTHER" id="PTHR42815">
    <property type="entry name" value="FAD-BINDING, PUTATIVE (AFU_ORTHOLOGUE AFUA_6G07600)-RELATED"/>
    <property type="match status" value="1"/>
</dbReference>
<dbReference type="AlphaFoldDB" id="A0A430KVZ5"/>
<dbReference type="SUPFAM" id="SSF50475">
    <property type="entry name" value="FMN-binding split barrel"/>
    <property type="match status" value="1"/>
</dbReference>
<protein>
    <submittedName>
        <fullName evidence="2">Uncharacterized protein</fullName>
    </submittedName>
</protein>
<dbReference type="PANTHER" id="PTHR42815:SF2">
    <property type="entry name" value="FAD-BINDING, PUTATIVE (AFU_ORTHOLOGUE AFUA_6G07600)-RELATED"/>
    <property type="match status" value="1"/>
</dbReference>
<proteinExistence type="predicted"/>
<reference evidence="2 3" key="1">
    <citation type="submission" date="2018-11" db="EMBL/GenBank/DDBJ databases">
        <title>The draft genome sequence of Amphritea opalescens ANRC-JH13T.</title>
        <authorList>
            <person name="Fang Z."/>
            <person name="Zhang Y."/>
            <person name="Han X."/>
        </authorList>
    </citation>
    <scope>NUCLEOTIDE SEQUENCE [LARGE SCALE GENOMIC DNA]</scope>
    <source>
        <strain evidence="2 3">ANRC-JH13</strain>
    </source>
</reference>
<dbReference type="OrthoDB" id="9796486at2"/>
<evidence type="ECO:0000313" key="3">
    <source>
        <dbReference type="Proteomes" id="UP000283087"/>
    </source>
</evidence>
<name>A0A430KVZ5_9GAMM</name>
<gene>
    <name evidence="2" type="ORF">EH243_00890</name>
</gene>
<dbReference type="EMBL" id="RQXW01000001">
    <property type="protein sequence ID" value="RTE67534.1"/>
    <property type="molecule type" value="Genomic_DNA"/>
</dbReference>
<evidence type="ECO:0000313" key="2">
    <source>
        <dbReference type="EMBL" id="RTE67534.1"/>
    </source>
</evidence>
<evidence type="ECO:0000256" key="1">
    <source>
        <dbReference type="SAM" id="MobiDB-lite"/>
    </source>
</evidence>
<dbReference type="Gene3D" id="2.30.110.10">
    <property type="entry name" value="Electron Transport, Fmn-binding Protein, Chain A"/>
    <property type="match status" value="1"/>
</dbReference>
<dbReference type="RefSeq" id="WP_126156745.1">
    <property type="nucleotide sequence ID" value="NZ_RQXW01000001.1"/>
</dbReference>
<organism evidence="2 3">
    <name type="scientific">Amphritea opalescens</name>
    <dbReference type="NCBI Taxonomy" id="2490544"/>
    <lineage>
        <taxon>Bacteria</taxon>
        <taxon>Pseudomonadati</taxon>
        <taxon>Pseudomonadota</taxon>
        <taxon>Gammaproteobacteria</taxon>
        <taxon>Oceanospirillales</taxon>
        <taxon>Oceanospirillaceae</taxon>
        <taxon>Amphritea</taxon>
    </lineage>
</organism>
<keyword evidence="3" id="KW-1185">Reference proteome</keyword>
<comment type="caution">
    <text evidence="2">The sequence shown here is derived from an EMBL/GenBank/DDBJ whole genome shotgun (WGS) entry which is preliminary data.</text>
</comment>
<accession>A0A430KVZ5</accession>
<sequence length="330" mass="37019">MVQKTSSQFHAAEIAVQERLGVADRVAQVSERFIRQSMPPQHRQFFHELPFIVLGLVDQQGYPWAIPLFGKPGFITSPNETALTLEALPSLTNLLSLDFTQGQKVGALGIQLDSRRRNRLNGIISAINDKRFTIEVEQSFGNCPQYIQKRELQWQTDALTDSPLDHAAPISWQPEQAIDQHLKTMIEQADTFFIASRTALLDTDPRHGIDASHRGGKPGFIKVEGNTLYFPDFSGNRFFNTLGNIESDGRVGLFFPDFTTGDAAFITGQAKVLWEHPAIPDYQGAERIIAVSIERSTQLSRFMPMTGELKEPSPRLNGTGRWLDLDDNRP</sequence>
<dbReference type="Proteomes" id="UP000283087">
    <property type="component" value="Unassembled WGS sequence"/>
</dbReference>
<dbReference type="InterPro" id="IPR012349">
    <property type="entry name" value="Split_barrel_FMN-bd"/>
</dbReference>
<feature type="region of interest" description="Disordered" evidence="1">
    <location>
        <begin position="307"/>
        <end position="330"/>
    </location>
</feature>